<proteinExistence type="predicted"/>
<dbReference type="RefSeq" id="WP_341469525.1">
    <property type="nucleotide sequence ID" value="NZ_CP128399.1"/>
</dbReference>
<sequence length="134" mass="13907">MSSAMWMRVSALLVVIVGITMFANSVLKLEISGGVKTALSVVHLLAAVGLIALFEISIGRKRRATGASSSTLGLVGRILITVALALGLYILIGKALNFVDSGNYKPLIWIHAPIGLIAIGLAEAALGAIGKKTR</sequence>
<gene>
    <name evidence="2" type="ORF">HXX08_07805</name>
    <name evidence="3" type="ORF">OZ401_000906</name>
</gene>
<dbReference type="Proteomes" id="UP000521676">
    <property type="component" value="Unassembled WGS sequence"/>
</dbReference>
<keyword evidence="1" id="KW-0472">Membrane</keyword>
<dbReference type="Proteomes" id="UP001431572">
    <property type="component" value="Chromosome 1"/>
</dbReference>
<name>A0A8T7LUQ3_9CHLR</name>
<keyword evidence="1" id="KW-1133">Transmembrane helix</keyword>
<dbReference type="EMBL" id="CP128399">
    <property type="protein sequence ID" value="WJW67635.1"/>
    <property type="molecule type" value="Genomic_DNA"/>
</dbReference>
<reference evidence="3" key="2">
    <citation type="journal article" date="2024" name="Nature">
        <title>Anoxygenic phototroph of the Chloroflexota uses a type I reaction centre.</title>
        <authorList>
            <person name="Tsuji J.M."/>
            <person name="Shaw N.A."/>
            <person name="Nagashima S."/>
            <person name="Venkiteswaran J.J."/>
            <person name="Schiff S.L."/>
            <person name="Watanabe T."/>
            <person name="Fukui M."/>
            <person name="Hanada S."/>
            <person name="Tank M."/>
            <person name="Neufeld J.D."/>
        </authorList>
    </citation>
    <scope>NUCLEOTIDE SEQUENCE</scope>
    <source>
        <strain evidence="3">L227-S17</strain>
    </source>
</reference>
<evidence type="ECO:0000313" key="2">
    <source>
        <dbReference type="EMBL" id="NWJ45768.1"/>
    </source>
</evidence>
<dbReference type="AlphaFoldDB" id="A0A8T7LUQ3"/>
<feature type="transmembrane region" description="Helical" evidence="1">
    <location>
        <begin position="38"/>
        <end position="59"/>
    </location>
</feature>
<keyword evidence="1" id="KW-0812">Transmembrane</keyword>
<feature type="transmembrane region" description="Helical" evidence="1">
    <location>
        <begin position="107"/>
        <end position="129"/>
    </location>
</feature>
<feature type="transmembrane region" description="Helical" evidence="1">
    <location>
        <begin position="71"/>
        <end position="92"/>
    </location>
</feature>
<reference evidence="2 4" key="1">
    <citation type="submission" date="2020-06" db="EMBL/GenBank/DDBJ databases">
        <title>Anoxygenic phototrophic Chloroflexota member uses a Type I reaction center.</title>
        <authorList>
            <person name="Tsuji J.M."/>
            <person name="Shaw N.A."/>
            <person name="Nagashima S."/>
            <person name="Venkiteswaran J."/>
            <person name="Schiff S.L."/>
            <person name="Hanada S."/>
            <person name="Tank M."/>
            <person name="Neufeld J.D."/>
        </authorList>
    </citation>
    <scope>NUCLEOTIDE SEQUENCE [LARGE SCALE GENOMIC DNA]</scope>
    <source>
        <strain evidence="2">L227-S17</strain>
    </source>
</reference>
<evidence type="ECO:0000313" key="4">
    <source>
        <dbReference type="Proteomes" id="UP000521676"/>
    </source>
</evidence>
<evidence type="ECO:0000313" key="3">
    <source>
        <dbReference type="EMBL" id="WJW67635.1"/>
    </source>
</evidence>
<accession>A0A8T7LUQ3</accession>
<organism evidence="2 4">
    <name type="scientific">Candidatus Chlorohelix allophototropha</name>
    <dbReference type="NCBI Taxonomy" id="3003348"/>
    <lineage>
        <taxon>Bacteria</taxon>
        <taxon>Bacillati</taxon>
        <taxon>Chloroflexota</taxon>
        <taxon>Chloroflexia</taxon>
        <taxon>Candidatus Chloroheliales</taxon>
        <taxon>Candidatus Chloroheliaceae</taxon>
        <taxon>Candidatus Chlorohelix</taxon>
    </lineage>
</organism>
<evidence type="ECO:0000256" key="1">
    <source>
        <dbReference type="SAM" id="Phobius"/>
    </source>
</evidence>
<evidence type="ECO:0000313" key="5">
    <source>
        <dbReference type="Proteomes" id="UP001431572"/>
    </source>
</evidence>
<keyword evidence="5" id="KW-1185">Reference proteome</keyword>
<dbReference type="EMBL" id="JACATZ010000001">
    <property type="protein sequence ID" value="NWJ45768.1"/>
    <property type="molecule type" value="Genomic_DNA"/>
</dbReference>
<protein>
    <submittedName>
        <fullName evidence="2">Uncharacterized protein</fullName>
    </submittedName>
</protein>